<evidence type="ECO:0000256" key="3">
    <source>
        <dbReference type="ARBA" id="ARBA00021035"/>
    </source>
</evidence>
<feature type="domain" description="DNA polymerase III beta sliding clamp central" evidence="12">
    <location>
        <begin position="135"/>
        <end position="246"/>
    </location>
</feature>
<dbReference type="PANTHER" id="PTHR30478:SF0">
    <property type="entry name" value="BETA SLIDING CLAMP"/>
    <property type="match status" value="1"/>
</dbReference>
<dbReference type="InterPro" id="IPR022637">
    <property type="entry name" value="DNA_polIII_beta_cen"/>
</dbReference>
<evidence type="ECO:0000313" key="15">
    <source>
        <dbReference type="EMBL" id="MCR0233399.1"/>
    </source>
</evidence>
<evidence type="ECO:0000256" key="5">
    <source>
        <dbReference type="ARBA" id="ARBA00022679"/>
    </source>
</evidence>
<keyword evidence="9" id="KW-0238">DNA-binding</keyword>
<dbReference type="InterPro" id="IPR001001">
    <property type="entry name" value="DNA_polIII_beta"/>
</dbReference>
<evidence type="ECO:0000256" key="1">
    <source>
        <dbReference type="ARBA" id="ARBA00004496"/>
    </source>
</evidence>
<comment type="function">
    <text evidence="10">Confers DNA tethering and processivity to DNA polymerases and other proteins. Acts as a clamp, forming a ring around DNA (a reaction catalyzed by the clamp-loading complex) which diffuses in an ATP-independent manner freely and bidirectionally along dsDNA. Initially characterized for its ability to contact the catalytic subunit of DNA polymerase III (Pol III), a complex, multichain enzyme responsible for most of the replicative synthesis in bacteria; Pol III exhibits 3'-5' exonuclease proofreading activity. The beta chain is required for initiation of replication as well as for processivity of DNA replication.</text>
</comment>
<dbReference type="GO" id="GO:0009360">
    <property type="term" value="C:DNA polymerase III complex"/>
    <property type="evidence" value="ECO:0007669"/>
    <property type="project" value="InterPro"/>
</dbReference>
<evidence type="ECO:0000256" key="8">
    <source>
        <dbReference type="ARBA" id="ARBA00022932"/>
    </source>
</evidence>
<keyword evidence="5 10" id="KW-0808">Transferase</keyword>
<dbReference type="EMBL" id="WWTN01000002">
    <property type="protein sequence ID" value="MZH54540.1"/>
    <property type="molecule type" value="Genomic_DNA"/>
</dbReference>
<evidence type="ECO:0000259" key="13">
    <source>
        <dbReference type="Pfam" id="PF02768"/>
    </source>
</evidence>
<comment type="subunit">
    <text evidence="10">Forms a ring-shaped head-to-tail homodimer around DNA.</text>
</comment>
<evidence type="ECO:0000313" key="16">
    <source>
        <dbReference type="EMBL" id="MZH54540.1"/>
    </source>
</evidence>
<evidence type="ECO:0000259" key="12">
    <source>
        <dbReference type="Pfam" id="PF02767"/>
    </source>
</evidence>
<feature type="domain" description="DNA polymerase III beta sliding clamp C-terminal" evidence="13">
    <location>
        <begin position="249"/>
        <end position="369"/>
    </location>
</feature>
<protein>
    <recommendedName>
        <fullName evidence="3 10">Beta sliding clamp</fullName>
    </recommendedName>
</protein>
<evidence type="ECO:0000256" key="4">
    <source>
        <dbReference type="ARBA" id="ARBA00022490"/>
    </source>
</evidence>
<organism evidence="14 17">
    <name type="scientific">Clostridium innocuum</name>
    <dbReference type="NCBI Taxonomy" id="1522"/>
    <lineage>
        <taxon>Bacteria</taxon>
        <taxon>Bacillati</taxon>
        <taxon>Bacillota</taxon>
        <taxon>Clostridia</taxon>
        <taxon>Eubacteriales</taxon>
        <taxon>Clostridiaceae</taxon>
        <taxon>Clostridium</taxon>
    </lineage>
</organism>
<sequence>MYFKVSKKEFYNALSVASRAISTFSPLPAFSGIKIDAKEDCLILTGSDSDVSIQTKLTKSEECVLEIRDMGSIVIEAKYILEIVRKIDADEIEFEMIDGSLTKISGNTAEFRINGMRANEYPAIDFSKPKECFALKEETLKKVILQTSFATSDKETRPVLTGVNFHCEGNTLHCVATDSYRLAKKTIDISESLNFNITIPAKSLSEVVKTLEGEGEVEIAVNDKKAQFIIHDTIVQTRLIDGVYPETSRLIPLQFDYELTIDSRDLLNAIDRASFIKNDGVSVIKFSLSEQECVLSSKSVEVGSSTEVLSSASFTGSSLEISCNGRYVFDAIKALSGSLVTFRLCGEMKPFIIKSVDDDNVLQLVLPVRTYA</sequence>
<dbReference type="Pfam" id="PF02767">
    <property type="entry name" value="DNA_pol3_beta_2"/>
    <property type="match status" value="1"/>
</dbReference>
<evidence type="ECO:0000256" key="2">
    <source>
        <dbReference type="ARBA" id="ARBA00010752"/>
    </source>
</evidence>
<reference evidence="14 17" key="1">
    <citation type="submission" date="2014-08" db="EMBL/GenBank/DDBJ databases">
        <title>Clostridium innocuum, an unnegligible vancomycin-resistant pathogen causing extra-intestinal infections.</title>
        <authorList>
            <person name="Feng Y."/>
            <person name="Chiu C.-H."/>
        </authorList>
    </citation>
    <scope>NUCLEOTIDE SEQUENCE [LARGE SCALE GENOMIC DNA]</scope>
    <source>
        <strain evidence="14 17">AN88</strain>
    </source>
</reference>
<dbReference type="InterPro" id="IPR022634">
    <property type="entry name" value="DNA_polIII_beta_N"/>
</dbReference>
<dbReference type="PANTHER" id="PTHR30478">
    <property type="entry name" value="DNA POLYMERASE III SUBUNIT BETA"/>
    <property type="match status" value="1"/>
</dbReference>
<evidence type="ECO:0000313" key="17">
    <source>
        <dbReference type="Proteomes" id="UP000030008"/>
    </source>
</evidence>
<dbReference type="Proteomes" id="UP000030008">
    <property type="component" value="Unassembled WGS sequence"/>
</dbReference>
<dbReference type="GO" id="GO:0003887">
    <property type="term" value="F:DNA-directed DNA polymerase activity"/>
    <property type="evidence" value="ECO:0007669"/>
    <property type="project" value="UniProtKB-UniRule"/>
</dbReference>
<dbReference type="NCBIfam" id="TIGR00663">
    <property type="entry name" value="dnan"/>
    <property type="match status" value="1"/>
</dbReference>
<dbReference type="GO" id="GO:0005737">
    <property type="term" value="C:cytoplasm"/>
    <property type="evidence" value="ECO:0007669"/>
    <property type="project" value="UniProtKB-SubCell"/>
</dbReference>
<dbReference type="Gene3D" id="3.10.150.10">
    <property type="entry name" value="DNA Polymerase III, subunit A, domain 2"/>
    <property type="match status" value="1"/>
</dbReference>
<dbReference type="SUPFAM" id="SSF55979">
    <property type="entry name" value="DNA clamp"/>
    <property type="match status" value="3"/>
</dbReference>
<dbReference type="InterPro" id="IPR022635">
    <property type="entry name" value="DNA_polIII_beta_C"/>
</dbReference>
<reference evidence="16" key="2">
    <citation type="journal article" date="2019" name="Nat. Med.">
        <title>A library of human gut bacterial isolates paired with longitudinal multiomics data enables mechanistic microbiome research.</title>
        <authorList>
            <person name="Poyet M."/>
            <person name="Groussin M."/>
            <person name="Gibbons S.M."/>
            <person name="Avila-Pacheco J."/>
            <person name="Jiang X."/>
            <person name="Kearney S.M."/>
            <person name="Perrotta A.R."/>
            <person name="Berdy B."/>
            <person name="Zhao S."/>
            <person name="Lieberman T.D."/>
            <person name="Swanson P.K."/>
            <person name="Smith M."/>
            <person name="Roesemann S."/>
            <person name="Alexander J.E."/>
            <person name="Rich S.A."/>
            <person name="Livny J."/>
            <person name="Vlamakis H."/>
            <person name="Clish C."/>
            <person name="Bullock K."/>
            <person name="Deik A."/>
            <person name="Scott J."/>
            <person name="Pierce K.A."/>
            <person name="Xavier R.J."/>
            <person name="Alm E.J."/>
        </authorList>
    </citation>
    <scope>NUCLEOTIDE SEQUENCE</scope>
    <source>
        <strain evidence="16">BIOML-A12</strain>
    </source>
</reference>
<keyword evidence="7 10" id="KW-0235">DNA replication</keyword>
<proteinExistence type="inferred from homology"/>
<evidence type="ECO:0000256" key="6">
    <source>
        <dbReference type="ARBA" id="ARBA00022695"/>
    </source>
</evidence>
<dbReference type="EMBL" id="JQIF01000017">
    <property type="protein sequence ID" value="KGJ54360.1"/>
    <property type="molecule type" value="Genomic_DNA"/>
</dbReference>
<name>A0A099I9M0_CLOIN</name>
<dbReference type="EMBL" id="JAKTMA010000018">
    <property type="protein sequence ID" value="MCR0233399.1"/>
    <property type="molecule type" value="Genomic_DNA"/>
</dbReference>
<dbReference type="InterPro" id="IPR046938">
    <property type="entry name" value="DNA_clamp_sf"/>
</dbReference>
<keyword evidence="6 10" id="KW-0548">Nucleotidyltransferase</keyword>
<dbReference type="AlphaFoldDB" id="A0A099I9M0"/>
<keyword evidence="4 10" id="KW-0963">Cytoplasm</keyword>
<dbReference type="Gene3D" id="3.70.10.10">
    <property type="match status" value="1"/>
</dbReference>
<dbReference type="PIRSF" id="PIRSF000804">
    <property type="entry name" value="DNA_pol_III_b"/>
    <property type="match status" value="1"/>
</dbReference>
<keyword evidence="8 10" id="KW-0239">DNA-directed DNA polymerase</keyword>
<dbReference type="Proteomes" id="UP000604383">
    <property type="component" value="Unassembled WGS sequence"/>
</dbReference>
<dbReference type="SMART" id="SM00480">
    <property type="entry name" value="POL3Bc"/>
    <property type="match status" value="1"/>
</dbReference>
<evidence type="ECO:0000256" key="9">
    <source>
        <dbReference type="ARBA" id="ARBA00023125"/>
    </source>
</evidence>
<dbReference type="GO" id="GO:0008408">
    <property type="term" value="F:3'-5' exonuclease activity"/>
    <property type="evidence" value="ECO:0007669"/>
    <property type="project" value="InterPro"/>
</dbReference>
<dbReference type="Proteomes" id="UP001203972">
    <property type="component" value="Unassembled WGS sequence"/>
</dbReference>
<dbReference type="CDD" id="cd00140">
    <property type="entry name" value="beta_clamp"/>
    <property type="match status" value="1"/>
</dbReference>
<reference evidence="15" key="3">
    <citation type="journal article" date="2022" name="Clin. Infect. Dis.">
        <title>Association between Clostridium innocuum and antibiotic-associated diarrhea in adults and children: A cross-sectional study and comparative genomics analysis.</title>
        <authorList>
            <person name="Cherny K.E."/>
            <person name="Muscat E.B."/>
            <person name="Balaji A."/>
            <person name="Mukherjee J."/>
            <person name="Ozer E.A."/>
            <person name="Angarone M.P."/>
            <person name="Hauser A.R."/>
            <person name="Sichel J.S."/>
            <person name="Amponsah E."/>
            <person name="Kociolek L.K."/>
        </authorList>
    </citation>
    <scope>NUCLEOTIDE SEQUENCE</scope>
    <source>
        <strain evidence="15">NU1-AC-029v</strain>
    </source>
</reference>
<comment type="caution">
    <text evidence="14">The sequence shown here is derived from an EMBL/GenBank/DDBJ whole genome shotgun (WGS) entry which is preliminary data.</text>
</comment>
<gene>
    <name evidence="15" type="primary">dnaN</name>
    <name evidence="14" type="ORF">CIAN88_04265</name>
    <name evidence="16" type="ORF">GT664_01945</name>
    <name evidence="15" type="ORF">MKC95_11540</name>
</gene>
<dbReference type="Pfam" id="PF02768">
    <property type="entry name" value="DNA_pol3_beta_3"/>
    <property type="match status" value="1"/>
</dbReference>
<dbReference type="GO" id="GO:0006271">
    <property type="term" value="P:DNA strand elongation involved in DNA replication"/>
    <property type="evidence" value="ECO:0007669"/>
    <property type="project" value="TreeGrafter"/>
</dbReference>
<comment type="similarity">
    <text evidence="2 10">Belongs to the beta sliding clamp family.</text>
</comment>
<feature type="domain" description="DNA polymerase III beta sliding clamp N-terminal" evidence="11">
    <location>
        <begin position="1"/>
        <end position="125"/>
    </location>
</feature>
<dbReference type="RefSeq" id="WP_008816042.1">
    <property type="nucleotide sequence ID" value="NZ_AP025565.1"/>
</dbReference>
<evidence type="ECO:0000313" key="14">
    <source>
        <dbReference type="EMBL" id="KGJ54360.1"/>
    </source>
</evidence>
<accession>A0A099I9M0</accession>
<dbReference type="Pfam" id="PF00712">
    <property type="entry name" value="DNA_pol3_beta"/>
    <property type="match status" value="1"/>
</dbReference>
<evidence type="ECO:0000256" key="7">
    <source>
        <dbReference type="ARBA" id="ARBA00022705"/>
    </source>
</evidence>
<evidence type="ECO:0000259" key="11">
    <source>
        <dbReference type="Pfam" id="PF00712"/>
    </source>
</evidence>
<dbReference type="GO" id="GO:0003677">
    <property type="term" value="F:DNA binding"/>
    <property type="evidence" value="ECO:0007669"/>
    <property type="project" value="UniProtKB-UniRule"/>
</dbReference>
<evidence type="ECO:0000256" key="10">
    <source>
        <dbReference type="PIRNR" id="PIRNR000804"/>
    </source>
</evidence>
<comment type="subcellular location">
    <subcellularLocation>
        <location evidence="1 10">Cytoplasm</location>
    </subcellularLocation>
</comment>